<dbReference type="RefSeq" id="WP_330485980.1">
    <property type="nucleotide sequence ID" value="NZ_JAZBJZ010000142.1"/>
</dbReference>
<proteinExistence type="predicted"/>
<protein>
    <submittedName>
        <fullName evidence="1">Uncharacterized protein</fullName>
    </submittedName>
</protein>
<reference evidence="1" key="1">
    <citation type="submission" date="2024-01" db="EMBL/GenBank/DDBJ databases">
        <title>Bank of Algae and Cyanobacteria of the Azores (BACA) strain genomes.</title>
        <authorList>
            <person name="Luz R."/>
            <person name="Cordeiro R."/>
            <person name="Fonseca A."/>
            <person name="Goncalves V."/>
        </authorList>
    </citation>
    <scope>NUCLEOTIDE SEQUENCE</scope>
    <source>
        <strain evidence="1">BACA0141</strain>
    </source>
</reference>
<name>A0AAW9PVL9_9CYAN</name>
<evidence type="ECO:0000313" key="2">
    <source>
        <dbReference type="Proteomes" id="UP001333818"/>
    </source>
</evidence>
<sequence>MGDRIRTIGLISSVMLGMGGFSFFDATSQAVAQSSPQNSFVSSFVTSLNTSNSQTGQAIAILSDRIRRDGFYQGRFRHECLVFQVEGVETNYVSVAVREKHGGSCPGDPNTSPQIDRFRVVNTSDILWLDLPRGEFIPYEQARSTSISSLKQRELRSGFAIVQRNAEDSRACMTALQTVQSQLELGRNAIAEVYKNDISNQFDGYPQLRPFSYNFRLKGSGVDAVMSSNQLLASVSKRIIEACPQVSLVQFNVAETDWVRTYGDLGNRKVEEFECIEPPISTQKIRWGQQVCL</sequence>
<gene>
    <name evidence="1" type="ORF">V2H45_22630</name>
</gene>
<keyword evidence="2" id="KW-1185">Reference proteome</keyword>
<dbReference type="Proteomes" id="UP001333818">
    <property type="component" value="Unassembled WGS sequence"/>
</dbReference>
<dbReference type="EMBL" id="JAZBJZ010000142">
    <property type="protein sequence ID" value="MEE3719544.1"/>
    <property type="molecule type" value="Genomic_DNA"/>
</dbReference>
<accession>A0AAW9PVL9</accession>
<comment type="caution">
    <text evidence="1">The sequence shown here is derived from an EMBL/GenBank/DDBJ whole genome shotgun (WGS) entry which is preliminary data.</text>
</comment>
<organism evidence="1 2">
    <name type="scientific">Tumidithrix elongata BACA0141</name>
    <dbReference type="NCBI Taxonomy" id="2716417"/>
    <lineage>
        <taxon>Bacteria</taxon>
        <taxon>Bacillati</taxon>
        <taxon>Cyanobacteriota</taxon>
        <taxon>Cyanophyceae</taxon>
        <taxon>Pseudanabaenales</taxon>
        <taxon>Pseudanabaenaceae</taxon>
        <taxon>Tumidithrix</taxon>
        <taxon>Tumidithrix elongata</taxon>
    </lineage>
</organism>
<evidence type="ECO:0000313" key="1">
    <source>
        <dbReference type="EMBL" id="MEE3719544.1"/>
    </source>
</evidence>
<dbReference type="AlphaFoldDB" id="A0AAW9PVL9"/>